<sequence length="292" mass="30475">MNATTRSPTARVSALRTLSLVLAFTAAVGLIFGTAGFSAMEADRGLAVNVTDDESAYLGYEAVNHTVHDGEPTDIVEYRNQFDSDLGEFDVEVSSDHGRVTVVSAPEALGEGSKSRVTLVIRCDTRTTVPLLFEADGNGGGVSVSLDRTHTVTCVPKGPTVTGVIFDDASNGRVLVDGEDGAVAADVWIVGNPPTEPTGDLSEVEFDGTATFDTATKIRRQVNATPANWKIVAVEFPDRNVTYFHPGWDAGVYETPATADGVAYNGTVDEGLVASASVENGSVVVNGSSGDG</sequence>
<organism evidence="2 3">
    <name type="scientific">Halorubrum persicum</name>
    <dbReference type="NCBI Taxonomy" id="1383844"/>
    <lineage>
        <taxon>Archaea</taxon>
        <taxon>Methanobacteriati</taxon>
        <taxon>Methanobacteriota</taxon>
        <taxon>Stenosarchaea group</taxon>
        <taxon>Halobacteria</taxon>
        <taxon>Halobacteriales</taxon>
        <taxon>Haloferacaceae</taxon>
        <taxon>Halorubrum</taxon>
    </lineage>
</organism>
<evidence type="ECO:0000313" key="3">
    <source>
        <dbReference type="Proteomes" id="UP000222824"/>
    </source>
</evidence>
<evidence type="ECO:0000313" key="2">
    <source>
        <dbReference type="EMBL" id="PHQ38167.1"/>
    </source>
</evidence>
<protein>
    <submittedName>
        <fullName evidence="2">Uncharacterized protein</fullName>
    </submittedName>
</protein>
<keyword evidence="1" id="KW-1133">Transmembrane helix</keyword>
<dbReference type="OrthoDB" id="330182at2157"/>
<dbReference type="RefSeq" id="WP_099256023.1">
    <property type="nucleotide sequence ID" value="NZ_NHOA01000115.1"/>
</dbReference>
<keyword evidence="1" id="KW-0472">Membrane</keyword>
<reference evidence="2 3" key="1">
    <citation type="journal article" date="2014" name="Front. Microbiol.">
        <title>Population and genomic analysis of the genus Halorubrum.</title>
        <authorList>
            <person name="Fullmer M.S."/>
            <person name="Soucy S.M."/>
            <person name="Swithers K.S."/>
            <person name="Makkay A.M."/>
            <person name="Wheeler R."/>
            <person name="Ventosa A."/>
            <person name="Gogarten J.P."/>
            <person name="Papke R.T."/>
        </authorList>
    </citation>
    <scope>NUCLEOTIDE SEQUENCE [LARGE SCALE GENOMIC DNA]</scope>
    <source>
        <strain evidence="2 3">C49</strain>
    </source>
</reference>
<dbReference type="EMBL" id="NHOA01000115">
    <property type="protein sequence ID" value="PHQ38167.1"/>
    <property type="molecule type" value="Genomic_DNA"/>
</dbReference>
<accession>A0A2G1WGN7</accession>
<feature type="transmembrane region" description="Helical" evidence="1">
    <location>
        <begin position="20"/>
        <end position="40"/>
    </location>
</feature>
<name>A0A2G1WGN7_9EURY</name>
<proteinExistence type="predicted"/>
<keyword evidence="3" id="KW-1185">Reference proteome</keyword>
<keyword evidence="1" id="KW-0812">Transmembrane</keyword>
<evidence type="ECO:0000256" key="1">
    <source>
        <dbReference type="SAM" id="Phobius"/>
    </source>
</evidence>
<comment type="caution">
    <text evidence="2">The sequence shown here is derived from an EMBL/GenBank/DDBJ whole genome shotgun (WGS) entry which is preliminary data.</text>
</comment>
<dbReference type="Proteomes" id="UP000222824">
    <property type="component" value="Unassembled WGS sequence"/>
</dbReference>
<gene>
    <name evidence="2" type="ORF">DJ69_13055</name>
</gene>
<dbReference type="AlphaFoldDB" id="A0A2G1WGN7"/>